<feature type="compositionally biased region" description="Basic and acidic residues" evidence="5">
    <location>
        <begin position="526"/>
        <end position="535"/>
    </location>
</feature>
<dbReference type="PANTHER" id="PTHR45626">
    <property type="entry name" value="TRANSCRIPTION TERMINATION FACTOR 2-RELATED"/>
    <property type="match status" value="1"/>
</dbReference>
<protein>
    <recommendedName>
        <fullName evidence="10">ATP-dependent helicase C23E6.02</fullName>
    </recommendedName>
</protein>
<dbReference type="AlphaFoldDB" id="A0A194W4J0"/>
<dbReference type="InterPro" id="IPR014001">
    <property type="entry name" value="Helicase_ATP-bd"/>
</dbReference>
<reference evidence="8" key="1">
    <citation type="submission" date="2014-12" db="EMBL/GenBank/DDBJ databases">
        <title>Genome Sequence of Valsa Canker Pathogens Uncovers a Specific Adaption of Colonization on Woody Bark.</title>
        <authorList>
            <person name="Yin Z."/>
            <person name="Liu H."/>
            <person name="Gao X."/>
            <person name="Li Z."/>
            <person name="Song N."/>
            <person name="Ke X."/>
            <person name="Dai Q."/>
            <person name="Wu Y."/>
            <person name="Sun Y."/>
            <person name="Xu J.-R."/>
            <person name="Kang Z.K."/>
            <person name="Wang L."/>
            <person name="Huang L."/>
        </authorList>
    </citation>
    <scope>NUCLEOTIDE SEQUENCE [LARGE SCALE GENOMIC DNA]</scope>
    <source>
        <strain evidence="8">03-8</strain>
    </source>
</reference>
<feature type="compositionally biased region" description="Basic residues" evidence="5">
    <location>
        <begin position="666"/>
        <end position="678"/>
    </location>
</feature>
<feature type="compositionally biased region" description="Acidic residues" evidence="5">
    <location>
        <begin position="536"/>
        <end position="555"/>
    </location>
</feature>
<name>A0A194W4J0_CYTMA</name>
<evidence type="ECO:0000256" key="3">
    <source>
        <dbReference type="ARBA" id="ARBA00022801"/>
    </source>
</evidence>
<dbReference type="SUPFAM" id="SSF57850">
    <property type="entry name" value="RING/U-box"/>
    <property type="match status" value="1"/>
</dbReference>
<feature type="domain" description="Helicase ATP-binding" evidence="6">
    <location>
        <begin position="111"/>
        <end position="288"/>
    </location>
</feature>
<dbReference type="Gene3D" id="3.40.50.300">
    <property type="entry name" value="P-loop containing nucleotide triphosphate hydrolases"/>
    <property type="match status" value="1"/>
</dbReference>
<dbReference type="SUPFAM" id="SSF52540">
    <property type="entry name" value="P-loop containing nucleoside triphosphate hydrolases"/>
    <property type="match status" value="2"/>
</dbReference>
<proteinExistence type="inferred from homology"/>
<evidence type="ECO:0000259" key="6">
    <source>
        <dbReference type="PROSITE" id="PS51192"/>
    </source>
</evidence>
<dbReference type="PANTHER" id="PTHR45626:SF16">
    <property type="entry name" value="ATP-DEPENDENT HELICASE ULS1"/>
    <property type="match status" value="1"/>
</dbReference>
<dbReference type="Pfam" id="PF00176">
    <property type="entry name" value="SNF2-rel_dom"/>
    <property type="match status" value="1"/>
</dbReference>
<dbReference type="CDD" id="cd18793">
    <property type="entry name" value="SF2_C_SNF"/>
    <property type="match status" value="1"/>
</dbReference>
<keyword evidence="4" id="KW-0067">ATP-binding</keyword>
<dbReference type="InterPro" id="IPR000330">
    <property type="entry name" value="SNF2_N"/>
</dbReference>
<evidence type="ECO:0000256" key="1">
    <source>
        <dbReference type="ARBA" id="ARBA00007025"/>
    </source>
</evidence>
<feature type="region of interest" description="Disordered" evidence="5">
    <location>
        <begin position="526"/>
        <end position="698"/>
    </location>
</feature>
<evidence type="ECO:0000256" key="2">
    <source>
        <dbReference type="ARBA" id="ARBA00022741"/>
    </source>
</evidence>
<evidence type="ECO:0000259" key="7">
    <source>
        <dbReference type="PROSITE" id="PS51194"/>
    </source>
</evidence>
<evidence type="ECO:0008006" key="10">
    <source>
        <dbReference type="Google" id="ProtNLM"/>
    </source>
</evidence>
<feature type="domain" description="Helicase C-terminal" evidence="7">
    <location>
        <begin position="719"/>
        <end position="882"/>
    </location>
</feature>
<dbReference type="GO" id="GO:0005634">
    <property type="term" value="C:nucleus"/>
    <property type="evidence" value="ECO:0007669"/>
    <property type="project" value="TreeGrafter"/>
</dbReference>
<comment type="similarity">
    <text evidence="1">Belongs to the SNF2/RAD54 helicase family.</text>
</comment>
<feature type="compositionally biased region" description="Basic and acidic residues" evidence="5">
    <location>
        <begin position="1"/>
        <end position="17"/>
    </location>
</feature>
<evidence type="ECO:0000313" key="8">
    <source>
        <dbReference type="EMBL" id="KUI71446.1"/>
    </source>
</evidence>
<dbReference type="Proteomes" id="UP000078559">
    <property type="component" value="Chromosome 7"/>
</dbReference>
<dbReference type="InterPro" id="IPR050628">
    <property type="entry name" value="SNF2_RAD54_helicase_TF"/>
</dbReference>
<evidence type="ECO:0000313" key="9">
    <source>
        <dbReference type="Proteomes" id="UP000078559"/>
    </source>
</evidence>
<dbReference type="Gene3D" id="3.40.50.10810">
    <property type="entry name" value="Tandem AAA-ATPase domain"/>
    <property type="match status" value="1"/>
</dbReference>
<dbReference type="PROSITE" id="PS51192">
    <property type="entry name" value="HELICASE_ATP_BIND_1"/>
    <property type="match status" value="1"/>
</dbReference>
<keyword evidence="2" id="KW-0547">Nucleotide-binding</keyword>
<sequence length="887" mass="100204">MHDFDRLSEHNRQRIATDRQLVSSSHTTPTSQSPPVIYVISDDDDSENCDSDSGLSVQGAQQDHHEDVQKLLVLPDIDIPPYERRQTPRQMSGSCRLMEHQKVCLTWLLNQEKDGHKKGGILADTMGLGKTVQALALILSHPSRDPLRITTLIVAPLALLRQWKREIATKVKPEYALKTVIFHGPKASKMTVSKLLEHDIVLCTYGKLQQEYKLKYEQNKASKLRILHPRAQFYRVILDEAHNIKNKDTKASQAAAEIQSQYRLCMTGTPFMNRAVEIYPLIRFLRISPYNDWPRFSEDINKPIRKWDGDEREAGMLKLQALFRSITLRRTKDSRLDGKPIIKLPARNENPAPATFDVEQESFYRALELRHQLKFNKYLVAGSVMKHYAEILVLILRLRQACDHPFLLKNHGIPEGTKLGAKEMIKLACKLPKDVVARIKSEDKFQCSLCDDDTVLNPVIVHPCGHYICPECFTASMSNCETEGGYEEEDEGEKMIPCSGQDCDNEITPTNILCHNFFVDAHMADESEKNPKGDSDDGETEDASDEDEDNDEVDDNGNLRGFIVDSEGDGSVAGGDDGRDDDGSGWEPEKDSHIVAKTAASKPKRPLQAFDSDLDDEEEDTTTNIQLHGRPLKRKRPAGKAAGTLRKKPRSVAHHNYIGTDEDRPRNKRGNKKGKGSQKKNDFLSLGQMKRDAQKSAAAMSRYKQRLRKEWVSSCKIDKTMEILNTIRAQDPEEKTLVFSLWPSFLDLLEIPIETAGIKYTRYDGSMKAAERDAAVTSFMESRTVKVMLLSLTAGNAGLNLTAASQVIIIEPFWNPFVEEQAVDRAHRIGQKRDVTVHRLLIAHTIEDRIIQLQEDKKLLVNAALSEEGAQSVSRLGVQELRRLFNV</sequence>
<dbReference type="SMART" id="SM00490">
    <property type="entry name" value="HELICc"/>
    <property type="match status" value="1"/>
</dbReference>
<dbReference type="SMART" id="SM00487">
    <property type="entry name" value="DEXDc"/>
    <property type="match status" value="1"/>
</dbReference>
<keyword evidence="3" id="KW-0378">Hydrolase</keyword>
<dbReference type="GO" id="GO:0005737">
    <property type="term" value="C:cytoplasm"/>
    <property type="evidence" value="ECO:0007669"/>
    <property type="project" value="TreeGrafter"/>
</dbReference>
<feature type="compositionally biased region" description="Acidic residues" evidence="5">
    <location>
        <begin position="41"/>
        <end position="50"/>
    </location>
</feature>
<evidence type="ECO:0000256" key="5">
    <source>
        <dbReference type="SAM" id="MobiDB-lite"/>
    </source>
</evidence>
<dbReference type="InterPro" id="IPR001650">
    <property type="entry name" value="Helicase_C-like"/>
</dbReference>
<dbReference type="GO" id="GO:0016787">
    <property type="term" value="F:hydrolase activity"/>
    <property type="evidence" value="ECO:0007669"/>
    <property type="project" value="UniProtKB-KW"/>
</dbReference>
<dbReference type="GO" id="GO:0008094">
    <property type="term" value="F:ATP-dependent activity, acting on DNA"/>
    <property type="evidence" value="ECO:0007669"/>
    <property type="project" value="TreeGrafter"/>
</dbReference>
<dbReference type="InterPro" id="IPR027417">
    <property type="entry name" value="P-loop_NTPase"/>
</dbReference>
<dbReference type="InterPro" id="IPR038718">
    <property type="entry name" value="SNF2-like_sf"/>
</dbReference>
<dbReference type="Gene3D" id="3.30.40.10">
    <property type="entry name" value="Zinc/RING finger domain, C3HC4 (zinc finger)"/>
    <property type="match status" value="1"/>
</dbReference>
<dbReference type="Pfam" id="PF00271">
    <property type="entry name" value="Helicase_C"/>
    <property type="match status" value="1"/>
</dbReference>
<feature type="compositionally biased region" description="Acidic residues" evidence="5">
    <location>
        <begin position="612"/>
        <end position="621"/>
    </location>
</feature>
<dbReference type="PROSITE" id="PS51194">
    <property type="entry name" value="HELICASE_CTER"/>
    <property type="match status" value="1"/>
</dbReference>
<dbReference type="CDD" id="cd18008">
    <property type="entry name" value="DEXDc_SHPRH-like"/>
    <property type="match status" value="1"/>
</dbReference>
<keyword evidence="9" id="KW-1185">Reference proteome</keyword>
<gene>
    <name evidence="8" type="ORF">VM1G_07023</name>
</gene>
<accession>A0A194W4J0</accession>
<feature type="compositionally biased region" description="Low complexity" evidence="5">
    <location>
        <begin position="23"/>
        <end position="35"/>
    </location>
</feature>
<dbReference type="GO" id="GO:0000724">
    <property type="term" value="P:double-strand break repair via homologous recombination"/>
    <property type="evidence" value="ECO:0007669"/>
    <property type="project" value="TreeGrafter"/>
</dbReference>
<dbReference type="GO" id="GO:0005524">
    <property type="term" value="F:ATP binding"/>
    <property type="evidence" value="ECO:0007669"/>
    <property type="project" value="UniProtKB-KW"/>
</dbReference>
<evidence type="ECO:0000256" key="4">
    <source>
        <dbReference type="ARBA" id="ARBA00022840"/>
    </source>
</evidence>
<feature type="region of interest" description="Disordered" evidence="5">
    <location>
        <begin position="1"/>
        <end position="62"/>
    </location>
</feature>
<dbReference type="EMBL" id="CM003104">
    <property type="protein sequence ID" value="KUI71446.1"/>
    <property type="molecule type" value="Genomic_DNA"/>
</dbReference>
<organism evidence="8 9">
    <name type="scientific">Cytospora mali</name>
    <name type="common">Apple Valsa canker fungus</name>
    <name type="synonym">Valsa mali</name>
    <dbReference type="NCBI Taxonomy" id="578113"/>
    <lineage>
        <taxon>Eukaryota</taxon>
        <taxon>Fungi</taxon>
        <taxon>Dikarya</taxon>
        <taxon>Ascomycota</taxon>
        <taxon>Pezizomycotina</taxon>
        <taxon>Sordariomycetes</taxon>
        <taxon>Sordariomycetidae</taxon>
        <taxon>Diaporthales</taxon>
        <taxon>Cytosporaceae</taxon>
        <taxon>Cytospora</taxon>
    </lineage>
</organism>
<dbReference type="OrthoDB" id="423559at2759"/>
<dbReference type="InterPro" id="IPR049730">
    <property type="entry name" value="SNF2/RAD54-like_C"/>
</dbReference>
<dbReference type="InterPro" id="IPR013083">
    <property type="entry name" value="Znf_RING/FYVE/PHD"/>
</dbReference>